<feature type="region of interest" description="Disordered" evidence="1">
    <location>
        <begin position="1"/>
        <end position="22"/>
    </location>
</feature>
<evidence type="ECO:0000313" key="3">
    <source>
        <dbReference type="EMBL" id="MBN3558117.1"/>
    </source>
</evidence>
<dbReference type="EMBL" id="JACHNX010000006">
    <property type="protein sequence ID" value="MBB4609805.1"/>
    <property type="molecule type" value="Genomic_DNA"/>
</dbReference>
<dbReference type="Proteomes" id="UP000704529">
    <property type="component" value="Unassembled WGS sequence"/>
</dbReference>
<evidence type="ECO:0000313" key="4">
    <source>
        <dbReference type="Proteomes" id="UP000584663"/>
    </source>
</evidence>
<reference evidence="3" key="2">
    <citation type="submission" date="2021-01" db="EMBL/GenBank/DDBJ databases">
        <title>Genome Sequencing of Type Strains.</title>
        <authorList>
            <person name="Lemaire J.F."/>
            <person name="Inderbitzin P."/>
            <person name="Collins S.B."/>
            <person name="Wespe N."/>
            <person name="Knight-Connoni V."/>
        </authorList>
    </citation>
    <scope>NUCLEOTIDE SEQUENCE</scope>
    <source>
        <strain evidence="3">DSM 14562</strain>
    </source>
</reference>
<keyword evidence="4" id="KW-1185">Reference proteome</keyword>
<dbReference type="RefSeq" id="WP_184105656.1">
    <property type="nucleotide sequence ID" value="NZ_JACHNX010000006.1"/>
</dbReference>
<dbReference type="Proteomes" id="UP000584663">
    <property type="component" value="Unassembled WGS sequence"/>
</dbReference>
<sequence>MNDIAKGPEVPFPLKQTEKDPGVPFPWGQLETTLCRDCPFPMKPGWPDDVMQAFEKWRESALSLVKSRIFVEGQVEETGPYPELMGKRLEVVLPGGGAQFIDDPNRIVISIDDHSKIQHISVGRNIQPSGGE</sequence>
<dbReference type="AlphaFoldDB" id="A0AA41DEF3"/>
<proteinExistence type="predicted"/>
<name>A0AA41DEF3_9SPHN</name>
<reference evidence="2 4" key="1">
    <citation type="submission" date="2020-08" db="EMBL/GenBank/DDBJ databases">
        <title>Genomic Encyclopedia of Type Strains, Phase IV (KMG-IV): sequencing the most valuable type-strain genomes for metagenomic binning, comparative biology and taxonomic classification.</title>
        <authorList>
            <person name="Goeker M."/>
        </authorList>
    </citation>
    <scope>NUCLEOTIDE SEQUENCE [LARGE SCALE GENOMIC DNA]</scope>
    <source>
        <strain evidence="2 4">DSM 14562</strain>
    </source>
</reference>
<organism evidence="3 5">
    <name type="scientific">Sphingomonas yabuuchiae</name>
    <dbReference type="NCBI Taxonomy" id="172044"/>
    <lineage>
        <taxon>Bacteria</taxon>
        <taxon>Pseudomonadati</taxon>
        <taxon>Pseudomonadota</taxon>
        <taxon>Alphaproteobacteria</taxon>
        <taxon>Sphingomonadales</taxon>
        <taxon>Sphingomonadaceae</taxon>
        <taxon>Sphingomonas</taxon>
    </lineage>
</organism>
<protein>
    <submittedName>
        <fullName evidence="3">Uncharacterized protein</fullName>
    </submittedName>
</protein>
<dbReference type="EMBL" id="JAFHKU010000123">
    <property type="protein sequence ID" value="MBN3558117.1"/>
    <property type="molecule type" value="Genomic_DNA"/>
</dbReference>
<accession>A0AA41DEF3</accession>
<evidence type="ECO:0000256" key="1">
    <source>
        <dbReference type="SAM" id="MobiDB-lite"/>
    </source>
</evidence>
<evidence type="ECO:0000313" key="5">
    <source>
        <dbReference type="Proteomes" id="UP000704529"/>
    </source>
</evidence>
<comment type="caution">
    <text evidence="3">The sequence shown here is derived from an EMBL/GenBank/DDBJ whole genome shotgun (WGS) entry which is preliminary data.</text>
</comment>
<gene>
    <name evidence="2" type="ORF">GGQ89_002027</name>
    <name evidence="3" type="ORF">JYA60_07740</name>
</gene>
<evidence type="ECO:0000313" key="2">
    <source>
        <dbReference type="EMBL" id="MBB4609805.1"/>
    </source>
</evidence>